<comment type="subcellular location">
    <subcellularLocation>
        <location evidence="1">Cytoplasm</location>
        <location evidence="1">Cytoskeleton</location>
    </subcellularLocation>
</comment>
<dbReference type="Proteomes" id="UP000193944">
    <property type="component" value="Unassembled WGS sequence"/>
</dbReference>
<evidence type="ECO:0000313" key="6">
    <source>
        <dbReference type="Proteomes" id="UP000193944"/>
    </source>
</evidence>
<name>A0A1Y1W252_9FUNG</name>
<feature type="compositionally biased region" description="Low complexity" evidence="4">
    <location>
        <begin position="27"/>
        <end position="36"/>
    </location>
</feature>
<dbReference type="AlphaFoldDB" id="A0A1Y1W252"/>
<comment type="caution">
    <text evidence="5">The sequence shown here is derived from an EMBL/GenBank/DDBJ whole genome shotgun (WGS) entry which is preliminary data.</text>
</comment>
<dbReference type="InterPro" id="IPR052410">
    <property type="entry name" value="DRC5"/>
</dbReference>
<evidence type="ECO:0000256" key="4">
    <source>
        <dbReference type="SAM" id="MobiDB-lite"/>
    </source>
</evidence>
<dbReference type="GO" id="GO:0005856">
    <property type="term" value="C:cytoskeleton"/>
    <property type="evidence" value="ECO:0007669"/>
    <property type="project" value="UniProtKB-SubCell"/>
</dbReference>
<dbReference type="PANTHER" id="PTHR24107:SF2">
    <property type="entry name" value="NLR FAMILY CARD DOMAIN CONTAINING 3"/>
    <property type="match status" value="1"/>
</dbReference>
<dbReference type="SUPFAM" id="SSF52047">
    <property type="entry name" value="RNI-like"/>
    <property type="match status" value="1"/>
</dbReference>
<evidence type="ECO:0000256" key="1">
    <source>
        <dbReference type="ARBA" id="ARBA00004245"/>
    </source>
</evidence>
<keyword evidence="3" id="KW-0206">Cytoskeleton</keyword>
<reference evidence="5 6" key="1">
    <citation type="submission" date="2016-08" db="EMBL/GenBank/DDBJ databases">
        <title>A Parts List for Fungal Cellulosomes Revealed by Comparative Genomics.</title>
        <authorList>
            <consortium name="DOE Joint Genome Institute"/>
            <person name="Haitjema C.H."/>
            <person name="Gilmore S.P."/>
            <person name="Henske J.K."/>
            <person name="Solomon K.V."/>
            <person name="De Groot R."/>
            <person name="Kuo A."/>
            <person name="Mondo S.J."/>
            <person name="Salamov A.A."/>
            <person name="Labutti K."/>
            <person name="Zhao Z."/>
            <person name="Chiniquy J."/>
            <person name="Barry K."/>
            <person name="Brewer H.M."/>
            <person name="Purvine S.O."/>
            <person name="Wright A.T."/>
            <person name="Boxma B."/>
            <person name="Van Alen T."/>
            <person name="Hackstein J.H."/>
            <person name="Baker S.E."/>
            <person name="Grigoriev I.V."/>
            <person name="O'Malley M.A."/>
        </authorList>
    </citation>
    <scope>NUCLEOTIDE SEQUENCE [LARGE SCALE GENOMIC DNA]</scope>
    <source>
        <strain evidence="5 6">S4</strain>
    </source>
</reference>
<dbReference type="InterPro" id="IPR001611">
    <property type="entry name" value="Leu-rich_rpt"/>
</dbReference>
<gene>
    <name evidence="5" type="ORF">BCR32DRAFT_297546</name>
</gene>
<dbReference type="OrthoDB" id="120976at2759"/>
<dbReference type="Pfam" id="PF13516">
    <property type="entry name" value="LRR_6"/>
    <property type="match status" value="2"/>
</dbReference>
<feature type="region of interest" description="Disordered" evidence="4">
    <location>
        <begin position="1"/>
        <end position="72"/>
    </location>
</feature>
<protein>
    <submittedName>
        <fullName evidence="5">RNI-like protein</fullName>
    </submittedName>
</protein>
<evidence type="ECO:0000256" key="2">
    <source>
        <dbReference type="ARBA" id="ARBA00022490"/>
    </source>
</evidence>
<dbReference type="PANTHER" id="PTHR24107">
    <property type="entry name" value="YNEIN REGULATORY COMPLEX SUBUNIT 5"/>
    <property type="match status" value="1"/>
</dbReference>
<evidence type="ECO:0000256" key="3">
    <source>
        <dbReference type="ARBA" id="ARBA00023212"/>
    </source>
</evidence>
<keyword evidence="6" id="KW-1185">Reference proteome</keyword>
<sequence length="602" mass="68259">MENVEENKNETSNSTKNLKESEDSSKANETTNNNEATKSEDNSEKTNAESSENTNNDKTENKTEGANEDKEKNIIEVTNQEGGEGATPPGLAAPLQPNILTKEEKVNLRRIIAEDSKWNLAPVKTLSEICVNSIVNHFNEKPILKSLSKKYQKIVLDTISIDTPLEITAHLIEEESYWKRCAQEKFKNCDISKHRNNWKLLYFELLAQKTIEEYVPRVNQFKKDEDDTDSIISDEDADRLRSIQHLDKESQGSKLLLNSKDYTEEKKDEIVEETAEDNEKKFLDKLELMSDYVKNLKIEQLHITEGLELKKTDPLPDHTNIKLILSKLKNVEELSLYYGVKNCGLNFEWKYYGMTINDCINLHDALKNNNTLQSLTITSSQIDDNRMKLLCEVLLDNRVLNHLDLSHNSISDEGALALSKVLTKKTVNINYLSLFNNNINAKGAHYIGKALCTNNKLKTFILGLNPIMDEGGIDIIKGIYKNETLNYIDLASCQLKNLVVPVLCKLVKKNSPVLNTIIIYSNNLGIPKVQKNIFSKDSDNIDLLPQSSEDSSNKDVFGKALFEATSMNKYLTKFDIRSTDLSIEYAVAIDEIIKENHSLIGL</sequence>
<reference evidence="5 6" key="2">
    <citation type="submission" date="2016-08" db="EMBL/GenBank/DDBJ databases">
        <title>Pervasive Adenine N6-methylation of Active Genes in Fungi.</title>
        <authorList>
            <consortium name="DOE Joint Genome Institute"/>
            <person name="Mondo S.J."/>
            <person name="Dannebaum R.O."/>
            <person name="Kuo R.C."/>
            <person name="Labutti K."/>
            <person name="Haridas S."/>
            <person name="Kuo A."/>
            <person name="Salamov A."/>
            <person name="Ahrendt S.R."/>
            <person name="Lipzen A."/>
            <person name="Sullivan W."/>
            <person name="Andreopoulos W.B."/>
            <person name="Clum A."/>
            <person name="Lindquist E."/>
            <person name="Daum C."/>
            <person name="Ramamoorthy G.K."/>
            <person name="Gryganskyi A."/>
            <person name="Culley D."/>
            <person name="Magnuson J.K."/>
            <person name="James T.Y."/>
            <person name="O'Malley M.A."/>
            <person name="Stajich J.E."/>
            <person name="Spatafora J.W."/>
            <person name="Visel A."/>
            <person name="Grigoriev I.V."/>
        </authorList>
    </citation>
    <scope>NUCLEOTIDE SEQUENCE [LARGE SCALE GENOMIC DNA]</scope>
    <source>
        <strain evidence="5 6">S4</strain>
    </source>
</reference>
<feature type="compositionally biased region" description="Basic and acidic residues" evidence="4">
    <location>
        <begin position="55"/>
        <end position="72"/>
    </location>
</feature>
<dbReference type="STRING" id="1754192.A0A1Y1W252"/>
<feature type="compositionally biased region" description="Basic and acidic residues" evidence="4">
    <location>
        <begin position="37"/>
        <end position="47"/>
    </location>
</feature>
<dbReference type="EMBL" id="MCFG01000435">
    <property type="protein sequence ID" value="ORX67365.1"/>
    <property type="molecule type" value="Genomic_DNA"/>
</dbReference>
<keyword evidence="2" id="KW-0963">Cytoplasm</keyword>
<dbReference type="Gene3D" id="3.80.10.10">
    <property type="entry name" value="Ribonuclease Inhibitor"/>
    <property type="match status" value="2"/>
</dbReference>
<dbReference type="SMART" id="SM00368">
    <property type="entry name" value="LRR_RI"/>
    <property type="match status" value="4"/>
</dbReference>
<feature type="compositionally biased region" description="Basic and acidic residues" evidence="4">
    <location>
        <begin position="17"/>
        <end position="26"/>
    </location>
</feature>
<dbReference type="PROSITE" id="PS51450">
    <property type="entry name" value="LRR"/>
    <property type="match status" value="1"/>
</dbReference>
<proteinExistence type="predicted"/>
<evidence type="ECO:0000313" key="5">
    <source>
        <dbReference type="EMBL" id="ORX67365.1"/>
    </source>
</evidence>
<dbReference type="InterPro" id="IPR032675">
    <property type="entry name" value="LRR_dom_sf"/>
</dbReference>
<accession>A0A1Y1W252</accession>
<organism evidence="5 6">
    <name type="scientific">Anaeromyces robustus</name>
    <dbReference type="NCBI Taxonomy" id="1754192"/>
    <lineage>
        <taxon>Eukaryota</taxon>
        <taxon>Fungi</taxon>
        <taxon>Fungi incertae sedis</taxon>
        <taxon>Chytridiomycota</taxon>
        <taxon>Chytridiomycota incertae sedis</taxon>
        <taxon>Neocallimastigomycetes</taxon>
        <taxon>Neocallimastigales</taxon>
        <taxon>Neocallimastigaceae</taxon>
        <taxon>Anaeromyces</taxon>
    </lineage>
</organism>